<evidence type="ECO:0000256" key="8">
    <source>
        <dbReference type="ARBA" id="ARBA00023136"/>
    </source>
</evidence>
<keyword evidence="4 10" id="KW-0808">Transferase</keyword>
<name>A0A8J3BFD9_9BACI</name>
<evidence type="ECO:0000256" key="6">
    <source>
        <dbReference type="ARBA" id="ARBA00022989"/>
    </source>
</evidence>
<dbReference type="CDD" id="cd13957">
    <property type="entry name" value="PT_UbiA_Cox10"/>
    <property type="match status" value="1"/>
</dbReference>
<comment type="subcellular location">
    <subcellularLocation>
        <location evidence="1 10">Cell membrane</location>
        <topology evidence="1 10">Multi-pass membrane protein</topology>
    </subcellularLocation>
</comment>
<keyword evidence="3 10" id="KW-1003">Cell membrane</keyword>
<reference evidence="11" key="1">
    <citation type="journal article" date="2014" name="Int. J. Syst. Evol. Microbiol.">
        <title>Complete genome sequence of Corynebacterium casei LMG S-19264T (=DSM 44701T), isolated from a smear-ripened cheese.</title>
        <authorList>
            <consortium name="US DOE Joint Genome Institute (JGI-PGF)"/>
            <person name="Walter F."/>
            <person name="Albersmeier A."/>
            <person name="Kalinowski J."/>
            <person name="Ruckert C."/>
        </authorList>
    </citation>
    <scope>NUCLEOTIDE SEQUENCE</scope>
    <source>
        <strain evidence="11">JCM 14719</strain>
    </source>
</reference>
<dbReference type="PROSITE" id="PS00943">
    <property type="entry name" value="UBIA"/>
    <property type="match status" value="1"/>
</dbReference>
<feature type="transmembrane region" description="Helical" evidence="10">
    <location>
        <begin position="297"/>
        <end position="317"/>
    </location>
</feature>
<dbReference type="AlphaFoldDB" id="A0A8J3BFD9"/>
<dbReference type="GO" id="GO:0008495">
    <property type="term" value="F:protoheme IX farnesyltransferase activity"/>
    <property type="evidence" value="ECO:0007669"/>
    <property type="project" value="UniProtKB-UniRule"/>
</dbReference>
<gene>
    <name evidence="10 11" type="primary">ctaB</name>
    <name evidence="11" type="ORF">GCM10007043_16960</name>
</gene>
<organism evidence="11 12">
    <name type="scientific">Calditerricola satsumensis</name>
    <dbReference type="NCBI Taxonomy" id="373054"/>
    <lineage>
        <taxon>Bacteria</taxon>
        <taxon>Bacillati</taxon>
        <taxon>Bacillota</taxon>
        <taxon>Bacilli</taxon>
        <taxon>Bacillales</taxon>
        <taxon>Bacillaceae</taxon>
        <taxon>Calditerricola</taxon>
    </lineage>
</organism>
<comment type="caution">
    <text evidence="11">The sequence shown here is derived from an EMBL/GenBank/DDBJ whole genome shotgun (WGS) entry which is preliminary data.</text>
</comment>
<evidence type="ECO:0000256" key="4">
    <source>
        <dbReference type="ARBA" id="ARBA00022679"/>
    </source>
</evidence>
<dbReference type="Proteomes" id="UP000637720">
    <property type="component" value="Unassembled WGS sequence"/>
</dbReference>
<accession>A0A8J3BFD9</accession>
<keyword evidence="7 10" id="KW-0350">Heme biosynthesis</keyword>
<evidence type="ECO:0000313" key="11">
    <source>
        <dbReference type="EMBL" id="GGK03436.1"/>
    </source>
</evidence>
<dbReference type="NCBIfam" id="NF003348">
    <property type="entry name" value="PRK04375.1-1"/>
    <property type="match status" value="1"/>
</dbReference>
<feature type="transmembrane region" description="Helical" evidence="10">
    <location>
        <begin position="241"/>
        <end position="258"/>
    </location>
</feature>
<dbReference type="Pfam" id="PF01040">
    <property type="entry name" value="UbiA"/>
    <property type="match status" value="1"/>
</dbReference>
<dbReference type="InterPro" id="IPR000537">
    <property type="entry name" value="UbiA_prenyltransferase"/>
</dbReference>
<reference evidence="11" key="2">
    <citation type="submission" date="2020-09" db="EMBL/GenBank/DDBJ databases">
        <authorList>
            <person name="Sun Q."/>
            <person name="Ohkuma M."/>
        </authorList>
    </citation>
    <scope>NUCLEOTIDE SEQUENCE</scope>
    <source>
        <strain evidence="11">JCM 14719</strain>
    </source>
</reference>
<evidence type="ECO:0000256" key="5">
    <source>
        <dbReference type="ARBA" id="ARBA00022692"/>
    </source>
</evidence>
<dbReference type="RefSeq" id="WP_054669058.1">
    <property type="nucleotide sequence ID" value="NZ_BMOF01000036.1"/>
</dbReference>
<dbReference type="GO" id="GO:0048034">
    <property type="term" value="P:heme O biosynthetic process"/>
    <property type="evidence" value="ECO:0007669"/>
    <property type="project" value="UniProtKB-UniRule"/>
</dbReference>
<evidence type="ECO:0000256" key="2">
    <source>
        <dbReference type="ARBA" id="ARBA00004919"/>
    </source>
</evidence>
<feature type="transmembrane region" description="Helical" evidence="10">
    <location>
        <begin position="193"/>
        <end position="212"/>
    </location>
</feature>
<dbReference type="InterPro" id="IPR030470">
    <property type="entry name" value="UbiA_prenylTrfase_CS"/>
</dbReference>
<dbReference type="PANTHER" id="PTHR43448:SF2">
    <property type="entry name" value="PROTOHEME IX FARNESYLTRANSFERASE, MITOCHONDRIAL"/>
    <property type="match status" value="1"/>
</dbReference>
<feature type="transmembrane region" description="Helical" evidence="10">
    <location>
        <begin position="112"/>
        <end position="133"/>
    </location>
</feature>
<comment type="similarity">
    <text evidence="10">Belongs to the UbiA prenyltransferase family. Protoheme IX farnesyltransferase subfamily.</text>
</comment>
<dbReference type="UniPathway" id="UPA00834">
    <property type="reaction ID" value="UER00712"/>
</dbReference>
<dbReference type="NCBIfam" id="TIGR01473">
    <property type="entry name" value="cyoE_ctaB"/>
    <property type="match status" value="1"/>
</dbReference>
<dbReference type="FunFam" id="1.10.357.140:FF:000001">
    <property type="entry name" value="Protoheme IX farnesyltransferase"/>
    <property type="match status" value="1"/>
</dbReference>
<keyword evidence="12" id="KW-1185">Reference proteome</keyword>
<dbReference type="InterPro" id="IPR006369">
    <property type="entry name" value="Protohaem_IX_farnesylTrfase"/>
</dbReference>
<comment type="miscellaneous">
    <text evidence="10">Carbon 2 of the heme B porphyrin ring is defined according to the Fischer nomenclature.</text>
</comment>
<feature type="transmembrane region" description="Helical" evidence="10">
    <location>
        <begin position="67"/>
        <end position="91"/>
    </location>
</feature>
<evidence type="ECO:0000256" key="9">
    <source>
        <dbReference type="ARBA" id="ARBA00047690"/>
    </source>
</evidence>
<dbReference type="InterPro" id="IPR044878">
    <property type="entry name" value="UbiA_sf"/>
</dbReference>
<dbReference type="GO" id="GO:0005886">
    <property type="term" value="C:plasma membrane"/>
    <property type="evidence" value="ECO:0007669"/>
    <property type="project" value="UniProtKB-SubCell"/>
</dbReference>
<protein>
    <recommendedName>
        <fullName evidence="10">Protoheme IX farnesyltransferase</fullName>
        <ecNumber evidence="10">2.5.1.141</ecNumber>
    </recommendedName>
    <alternativeName>
        <fullName evidence="10">Heme B farnesyltransferase</fullName>
    </alternativeName>
    <alternativeName>
        <fullName evidence="10">Heme O synthase</fullName>
    </alternativeName>
</protein>
<evidence type="ECO:0000256" key="10">
    <source>
        <dbReference type="HAMAP-Rule" id="MF_00154"/>
    </source>
</evidence>
<keyword evidence="6 10" id="KW-1133">Transmembrane helix</keyword>
<dbReference type="HAMAP" id="MF_00154">
    <property type="entry name" value="CyoE_CtaB"/>
    <property type="match status" value="1"/>
</dbReference>
<proteinExistence type="inferred from homology"/>
<comment type="subunit">
    <text evidence="10">Interacts with CtaA.</text>
</comment>
<comment type="pathway">
    <text evidence="2 10">Porphyrin-containing compound metabolism; heme O biosynthesis; heme O from protoheme: step 1/1.</text>
</comment>
<dbReference type="Gene3D" id="1.10.357.140">
    <property type="entry name" value="UbiA prenyltransferase"/>
    <property type="match status" value="1"/>
</dbReference>
<evidence type="ECO:0000313" key="12">
    <source>
        <dbReference type="Proteomes" id="UP000637720"/>
    </source>
</evidence>
<evidence type="ECO:0000256" key="7">
    <source>
        <dbReference type="ARBA" id="ARBA00023133"/>
    </source>
</evidence>
<comment type="catalytic activity">
    <reaction evidence="9 10">
        <text>heme b + (2E,6E)-farnesyl diphosphate + H2O = Fe(II)-heme o + diphosphate</text>
        <dbReference type="Rhea" id="RHEA:28070"/>
        <dbReference type="ChEBI" id="CHEBI:15377"/>
        <dbReference type="ChEBI" id="CHEBI:33019"/>
        <dbReference type="ChEBI" id="CHEBI:60344"/>
        <dbReference type="ChEBI" id="CHEBI:60530"/>
        <dbReference type="ChEBI" id="CHEBI:175763"/>
        <dbReference type="EC" id="2.5.1.141"/>
    </reaction>
</comment>
<feature type="transmembrane region" description="Helical" evidence="10">
    <location>
        <begin position="264"/>
        <end position="285"/>
    </location>
</feature>
<dbReference type="EMBL" id="BMOF01000036">
    <property type="protein sequence ID" value="GGK03436.1"/>
    <property type="molecule type" value="Genomic_DNA"/>
</dbReference>
<evidence type="ECO:0000256" key="1">
    <source>
        <dbReference type="ARBA" id="ARBA00004651"/>
    </source>
</evidence>
<feature type="transmembrane region" description="Helical" evidence="10">
    <location>
        <begin position="139"/>
        <end position="158"/>
    </location>
</feature>
<dbReference type="NCBIfam" id="NF003349">
    <property type="entry name" value="PRK04375.1-2"/>
    <property type="match status" value="1"/>
</dbReference>
<keyword evidence="8 10" id="KW-0472">Membrane</keyword>
<keyword evidence="5 10" id="KW-0812">Transmembrane</keyword>
<sequence length="321" mass="35227">MVRHVSCDPHVDTFPDAETAEGVTPRRHAWKDYLAVTKPNMNAPNLLTTFTGFWLAWTATRSGWPDVALLLLTLMGTALVIASGCALNNYLDRDFDQRMARTRSRPLPDGRLSPRAVWRLGVALGIAGVTLLALFAGPIASLLALIGLFVYVWVYTAWLKRTSTLNTVIGGIAGAIPPIIGWSAVTGTLDHPAVWALFALMFLWQPPHFLALGMMRVNEYRAAGFVMLPVVAGFAATKRQILHYVAAMIPASFLLYGFGVVGTLYFGGAAVMGLVYLAMAAAGFFVRDDLRWAKWMFVYSLIYLNAILALILVDSLWRMAT</sequence>
<dbReference type="PANTHER" id="PTHR43448">
    <property type="entry name" value="PROTOHEME IX FARNESYLTRANSFERASE, MITOCHONDRIAL"/>
    <property type="match status" value="1"/>
</dbReference>
<feature type="transmembrane region" description="Helical" evidence="10">
    <location>
        <begin position="165"/>
        <end position="187"/>
    </location>
</feature>
<dbReference type="EC" id="2.5.1.141" evidence="10"/>
<comment type="function">
    <text evidence="10">Converts heme B (protoheme IX) to heme O by substitution of the vinyl group on carbon 2 of heme B porphyrin ring with a hydroxyethyl farnesyl side group.</text>
</comment>
<evidence type="ECO:0000256" key="3">
    <source>
        <dbReference type="ARBA" id="ARBA00022475"/>
    </source>
</evidence>